<keyword evidence="4" id="KW-0808">Transferase</keyword>
<dbReference type="NCBIfam" id="TIGR00229">
    <property type="entry name" value="sensory_box"/>
    <property type="match status" value="1"/>
</dbReference>
<dbReference type="SMART" id="SM00267">
    <property type="entry name" value="GGDEF"/>
    <property type="match status" value="1"/>
</dbReference>
<dbReference type="EMBL" id="JAHKPV010000006">
    <property type="protein sequence ID" value="MBU2873592.1"/>
    <property type="molecule type" value="Genomic_DNA"/>
</dbReference>
<gene>
    <name evidence="4" type="ORF">KO508_06160</name>
</gene>
<comment type="caution">
    <text evidence="4">The sequence shown here is derived from an EMBL/GenBank/DDBJ whole genome shotgun (WGS) entry which is preliminary data.</text>
</comment>
<dbReference type="EC" id="2.7.7.65" evidence="4"/>
<dbReference type="CDD" id="cd01949">
    <property type="entry name" value="GGDEF"/>
    <property type="match status" value="1"/>
</dbReference>
<proteinExistence type="predicted"/>
<evidence type="ECO:0000259" key="2">
    <source>
        <dbReference type="PROSITE" id="PS50112"/>
    </source>
</evidence>
<name>A0ABS6A8S9_9GAMM</name>
<protein>
    <submittedName>
        <fullName evidence="4">Diguanylate cyclase</fullName>
        <ecNumber evidence="4">2.7.7.65</ecNumber>
    </submittedName>
</protein>
<dbReference type="GO" id="GO:0052621">
    <property type="term" value="F:diguanylate cyclase activity"/>
    <property type="evidence" value="ECO:0007669"/>
    <property type="project" value="UniProtKB-EC"/>
</dbReference>
<sequence length="351" mass="39017">MDVSTEPKTGLIESGYSVSGCLFWGVTLTLLALLLAGAWYLLRYRRAMNAQNLLVQELREGADSFRYLVENAHEGIAVVQNTRLVYLNPRMCEMSGYDEAELKALPSFMPLIHPSARDEMMANYQRRIAGKGAPHRYESLFLRKDGTSYPIEISGAAIVWGGQPATLNMLSDISDRKAAEEKILYLAHHDSLTGLVNRSVLNERIKQTIGLAQRSKDPFAVLFIDLNAFKQVNDTYGHEAGDALLQHVAQRIKQQLRDTDTFARIGGDEFVVLLAQTKGSLGVKQTMARIEAAMAEPFQIQHHNVHCHVSQGAALYPEDGASVQALLSKADRNMYANKCSYYENNNSNPPA</sequence>
<dbReference type="InterPro" id="IPR000160">
    <property type="entry name" value="GGDEF_dom"/>
</dbReference>
<dbReference type="RefSeq" id="WP_216007476.1">
    <property type="nucleotide sequence ID" value="NZ_JAHKPV010000006.1"/>
</dbReference>
<feature type="domain" description="PAS" evidence="2">
    <location>
        <begin position="81"/>
        <end position="131"/>
    </location>
</feature>
<reference evidence="4 5" key="1">
    <citation type="submission" date="2021-05" db="EMBL/GenBank/DDBJ databases">
        <title>Draft genomes of bacteria isolated from model marine particles.</title>
        <authorList>
            <person name="Datta M.S."/>
            <person name="Schwartzman J.A."/>
            <person name="Enke T.N."/>
            <person name="Saavedra J."/>
            <person name="Cermak N."/>
            <person name="Cordero O.X."/>
        </authorList>
    </citation>
    <scope>NUCLEOTIDE SEQUENCE [LARGE SCALE GENOMIC DNA]</scope>
    <source>
        <strain evidence="4 5">D2M19</strain>
    </source>
</reference>
<keyword evidence="5" id="KW-1185">Reference proteome</keyword>
<evidence type="ECO:0000313" key="4">
    <source>
        <dbReference type="EMBL" id="MBU2873592.1"/>
    </source>
</evidence>
<dbReference type="InterPro" id="IPR013767">
    <property type="entry name" value="PAS_fold"/>
</dbReference>
<dbReference type="Pfam" id="PF00989">
    <property type="entry name" value="PAS"/>
    <property type="match status" value="1"/>
</dbReference>
<evidence type="ECO:0000256" key="1">
    <source>
        <dbReference type="SAM" id="Phobius"/>
    </source>
</evidence>
<dbReference type="NCBIfam" id="TIGR00254">
    <property type="entry name" value="GGDEF"/>
    <property type="match status" value="1"/>
</dbReference>
<dbReference type="PANTHER" id="PTHR46663">
    <property type="entry name" value="DIGUANYLATE CYCLASE DGCT-RELATED"/>
    <property type="match status" value="1"/>
</dbReference>
<dbReference type="PANTHER" id="PTHR46663:SF3">
    <property type="entry name" value="SLL0267 PROTEIN"/>
    <property type="match status" value="1"/>
</dbReference>
<accession>A0ABS6A8S9</accession>
<keyword evidence="1" id="KW-0812">Transmembrane</keyword>
<feature type="domain" description="GGDEF" evidence="3">
    <location>
        <begin position="217"/>
        <end position="351"/>
    </location>
</feature>
<dbReference type="InterPro" id="IPR000014">
    <property type="entry name" value="PAS"/>
</dbReference>
<dbReference type="CDD" id="cd00130">
    <property type="entry name" value="PAS"/>
    <property type="match status" value="1"/>
</dbReference>
<evidence type="ECO:0000259" key="3">
    <source>
        <dbReference type="PROSITE" id="PS50887"/>
    </source>
</evidence>
<dbReference type="InterPro" id="IPR052163">
    <property type="entry name" value="DGC-Regulatory_Protein"/>
</dbReference>
<dbReference type="Proteomes" id="UP000753376">
    <property type="component" value="Unassembled WGS sequence"/>
</dbReference>
<dbReference type="SMART" id="SM00091">
    <property type="entry name" value="PAS"/>
    <property type="match status" value="1"/>
</dbReference>
<feature type="transmembrane region" description="Helical" evidence="1">
    <location>
        <begin position="22"/>
        <end position="42"/>
    </location>
</feature>
<organism evidence="4 5">
    <name type="scientific">Marinobacter salexigens</name>
    <dbReference type="NCBI Taxonomy" id="1925763"/>
    <lineage>
        <taxon>Bacteria</taxon>
        <taxon>Pseudomonadati</taxon>
        <taxon>Pseudomonadota</taxon>
        <taxon>Gammaproteobacteria</taxon>
        <taxon>Pseudomonadales</taxon>
        <taxon>Marinobacteraceae</taxon>
        <taxon>Marinobacter</taxon>
    </lineage>
</organism>
<keyword evidence="1" id="KW-1133">Transmembrane helix</keyword>
<keyword evidence="4" id="KW-0548">Nucleotidyltransferase</keyword>
<dbReference type="PROSITE" id="PS50112">
    <property type="entry name" value="PAS"/>
    <property type="match status" value="1"/>
</dbReference>
<dbReference type="PROSITE" id="PS50887">
    <property type="entry name" value="GGDEF"/>
    <property type="match status" value="1"/>
</dbReference>
<dbReference type="Pfam" id="PF00990">
    <property type="entry name" value="GGDEF"/>
    <property type="match status" value="1"/>
</dbReference>
<keyword evidence="1" id="KW-0472">Membrane</keyword>
<evidence type="ECO:0000313" key="5">
    <source>
        <dbReference type="Proteomes" id="UP000753376"/>
    </source>
</evidence>